<evidence type="ECO:0000256" key="1">
    <source>
        <dbReference type="ARBA" id="ARBA00022614"/>
    </source>
</evidence>
<keyword evidence="6" id="KW-1185">Reference proteome</keyword>
<accession>A0A0E0KMA6</accession>
<dbReference type="PROSITE" id="PS51257">
    <property type="entry name" value="PROKAR_LIPOPROTEIN"/>
    <property type="match status" value="1"/>
</dbReference>
<feature type="domain" description="Leucine-rich repeat-containing N-terminal plant-type" evidence="4">
    <location>
        <begin position="54"/>
        <end position="72"/>
    </location>
</feature>
<feature type="chain" id="PRO_5002365201" description="Leucine-rich repeat-containing N-terminal plant-type domain-containing protein" evidence="3">
    <location>
        <begin position="26"/>
        <end position="122"/>
    </location>
</feature>
<dbReference type="AlphaFoldDB" id="A0A0E0KMA6"/>
<dbReference type="Gramene" id="OPUNC04G01080.1">
    <property type="protein sequence ID" value="OPUNC04G01080.1"/>
    <property type="gene ID" value="OPUNC04G01080"/>
</dbReference>
<dbReference type="Gene3D" id="3.80.10.10">
    <property type="entry name" value="Ribonuclease Inhibitor"/>
    <property type="match status" value="1"/>
</dbReference>
<keyword evidence="1" id="KW-0433">Leucine-rich repeat</keyword>
<evidence type="ECO:0000259" key="4">
    <source>
        <dbReference type="Pfam" id="PF08263"/>
    </source>
</evidence>
<dbReference type="SUPFAM" id="SSF52058">
    <property type="entry name" value="L domain-like"/>
    <property type="match status" value="1"/>
</dbReference>
<dbReference type="Pfam" id="PF08263">
    <property type="entry name" value="LRRNT_2"/>
    <property type="match status" value="1"/>
</dbReference>
<dbReference type="Proteomes" id="UP000026962">
    <property type="component" value="Chromosome 4"/>
</dbReference>
<name>A0A0E0KMA6_ORYPU</name>
<dbReference type="STRING" id="4537.A0A0E0KMA6"/>
<feature type="signal peptide" evidence="3">
    <location>
        <begin position="1"/>
        <end position="25"/>
    </location>
</feature>
<dbReference type="HOGENOM" id="CLU_2030507_0_0_1"/>
<protein>
    <recommendedName>
        <fullName evidence="4">Leucine-rich repeat-containing N-terminal plant-type domain-containing protein</fullName>
    </recommendedName>
</protein>
<keyword evidence="2" id="KW-0677">Repeat</keyword>
<evidence type="ECO:0000313" key="6">
    <source>
        <dbReference type="Proteomes" id="UP000026962"/>
    </source>
</evidence>
<sequence>MDRRGPRTPLLTSLLLVSLAAVATTTTLSQGCDGGERRALLRSIKPLFTGEFGYRDVWNESTDCCAWEGVVCGGVVSLSLVQAGIAGAVDGGVFAAFTALQELDLSWNRITAFSLPSPGDFM</sequence>
<evidence type="ECO:0000256" key="2">
    <source>
        <dbReference type="ARBA" id="ARBA00022737"/>
    </source>
</evidence>
<reference evidence="5" key="2">
    <citation type="submission" date="2018-05" db="EMBL/GenBank/DDBJ databases">
        <title>OpunRS2 (Oryza punctata Reference Sequence Version 2).</title>
        <authorList>
            <person name="Zhang J."/>
            <person name="Kudrna D."/>
            <person name="Lee S."/>
            <person name="Talag J."/>
            <person name="Welchert J."/>
            <person name="Wing R.A."/>
        </authorList>
    </citation>
    <scope>NUCLEOTIDE SEQUENCE [LARGE SCALE GENOMIC DNA]</scope>
</reference>
<keyword evidence="3" id="KW-0732">Signal</keyword>
<dbReference type="InterPro" id="IPR013210">
    <property type="entry name" value="LRR_N_plant-typ"/>
</dbReference>
<proteinExistence type="predicted"/>
<organism evidence="5">
    <name type="scientific">Oryza punctata</name>
    <name type="common">Red rice</name>
    <dbReference type="NCBI Taxonomy" id="4537"/>
    <lineage>
        <taxon>Eukaryota</taxon>
        <taxon>Viridiplantae</taxon>
        <taxon>Streptophyta</taxon>
        <taxon>Embryophyta</taxon>
        <taxon>Tracheophyta</taxon>
        <taxon>Spermatophyta</taxon>
        <taxon>Magnoliopsida</taxon>
        <taxon>Liliopsida</taxon>
        <taxon>Poales</taxon>
        <taxon>Poaceae</taxon>
        <taxon>BOP clade</taxon>
        <taxon>Oryzoideae</taxon>
        <taxon>Oryzeae</taxon>
        <taxon>Oryzinae</taxon>
        <taxon>Oryza</taxon>
    </lineage>
</organism>
<reference evidence="5" key="1">
    <citation type="submission" date="2015-04" db="UniProtKB">
        <authorList>
            <consortium name="EnsemblPlants"/>
        </authorList>
    </citation>
    <scope>IDENTIFICATION</scope>
</reference>
<dbReference type="EnsemblPlants" id="OPUNC04G01080.1">
    <property type="protein sequence ID" value="OPUNC04G01080.1"/>
    <property type="gene ID" value="OPUNC04G01080"/>
</dbReference>
<evidence type="ECO:0000256" key="3">
    <source>
        <dbReference type="SAM" id="SignalP"/>
    </source>
</evidence>
<evidence type="ECO:0000313" key="5">
    <source>
        <dbReference type="EnsemblPlants" id="OPUNC04G01080.1"/>
    </source>
</evidence>
<dbReference type="InterPro" id="IPR032675">
    <property type="entry name" value="LRR_dom_sf"/>
</dbReference>